<keyword evidence="1" id="KW-1133">Transmembrane helix</keyword>
<accession>C6E1D8</accession>
<protein>
    <recommendedName>
        <fullName evidence="2">DUF3592 domain-containing protein</fullName>
    </recommendedName>
</protein>
<dbReference type="OrthoDB" id="4750277at2"/>
<evidence type="ECO:0000313" key="3">
    <source>
        <dbReference type="EMBL" id="ACT18786.1"/>
    </source>
</evidence>
<feature type="domain" description="DUF3592" evidence="2">
    <location>
        <begin position="49"/>
        <end position="130"/>
    </location>
</feature>
<feature type="transmembrane region" description="Helical" evidence="1">
    <location>
        <begin position="12"/>
        <end position="30"/>
    </location>
</feature>
<gene>
    <name evidence="3" type="ordered locus">GM21_2750</name>
</gene>
<dbReference type="STRING" id="443144.GM21_2750"/>
<organism evidence="3">
    <name type="scientific">Geobacter sp. (strain M21)</name>
    <dbReference type="NCBI Taxonomy" id="443144"/>
    <lineage>
        <taxon>Bacteria</taxon>
        <taxon>Pseudomonadati</taxon>
        <taxon>Thermodesulfobacteriota</taxon>
        <taxon>Desulfuromonadia</taxon>
        <taxon>Geobacterales</taxon>
        <taxon>Geobacteraceae</taxon>
        <taxon>Geobacter</taxon>
    </lineage>
</organism>
<keyword evidence="1" id="KW-0812">Transmembrane</keyword>
<dbReference type="InterPro" id="IPR021994">
    <property type="entry name" value="DUF3592"/>
</dbReference>
<evidence type="ECO:0000259" key="2">
    <source>
        <dbReference type="Pfam" id="PF12158"/>
    </source>
</evidence>
<name>C6E1D8_GEOSM</name>
<dbReference type="Pfam" id="PF12158">
    <property type="entry name" value="DUF3592"/>
    <property type="match status" value="1"/>
</dbReference>
<evidence type="ECO:0000256" key="1">
    <source>
        <dbReference type="SAM" id="Phobius"/>
    </source>
</evidence>
<dbReference type="KEGG" id="gem:GM21_2750"/>
<reference evidence="3" key="1">
    <citation type="submission" date="2009-07" db="EMBL/GenBank/DDBJ databases">
        <title>Complete sequence of Geobacter sp. M21.</title>
        <authorList>
            <consortium name="US DOE Joint Genome Institute"/>
            <person name="Lucas S."/>
            <person name="Copeland A."/>
            <person name="Lapidus A."/>
            <person name="Glavina del Rio T."/>
            <person name="Dalin E."/>
            <person name="Tice H."/>
            <person name="Bruce D."/>
            <person name="Goodwin L."/>
            <person name="Pitluck S."/>
            <person name="Saunders E."/>
            <person name="Brettin T."/>
            <person name="Detter J.C."/>
            <person name="Han C."/>
            <person name="Larimer F."/>
            <person name="Land M."/>
            <person name="Hauser L."/>
            <person name="Kyrpides N."/>
            <person name="Ovchinnikova G."/>
            <person name="Lovley D."/>
        </authorList>
    </citation>
    <scope>NUCLEOTIDE SEQUENCE [LARGE SCALE GENOMIC DNA]</scope>
    <source>
        <strain evidence="3">M21</strain>
    </source>
</reference>
<keyword evidence="1" id="KW-0472">Membrane</keyword>
<proteinExistence type="predicted"/>
<dbReference type="EMBL" id="CP001661">
    <property type="protein sequence ID" value="ACT18786.1"/>
    <property type="molecule type" value="Genomic_DNA"/>
</dbReference>
<dbReference type="HOGENOM" id="CLU_1576246_0_0_7"/>
<dbReference type="AlphaFoldDB" id="C6E1D8"/>
<feature type="transmembrane region" description="Helical" evidence="1">
    <location>
        <begin position="137"/>
        <end position="154"/>
    </location>
</feature>
<sequence>MVLGPGKILGTFFAIAALIVAVTIIMRLQVSMRMQYVNGVLADDSNAGKAISYTIGRIGTSKGNTVNVKVRYRYTVQGKDYEGTVLSLNGNSYSSSSEDEVKKLISKLTSSPQFPVWYDPKHPKFSVIVEPRVGDEWLWLVSLVVLSLVSFNYLDKAVIKLRSKSKSIA</sequence>